<dbReference type="InterPro" id="IPR001173">
    <property type="entry name" value="Glyco_trans_2-like"/>
</dbReference>
<keyword evidence="1" id="KW-0802">TPR repeat</keyword>
<evidence type="ECO:0000256" key="1">
    <source>
        <dbReference type="PROSITE-ProRule" id="PRU00339"/>
    </source>
</evidence>
<keyword evidence="4" id="KW-1185">Reference proteome</keyword>
<proteinExistence type="predicted"/>
<dbReference type="PROSITE" id="PS50005">
    <property type="entry name" value="TPR"/>
    <property type="match status" value="2"/>
</dbReference>
<protein>
    <submittedName>
        <fullName evidence="3">Tetratricopeptide repeat protein</fullName>
    </submittedName>
</protein>
<dbReference type="InterPro" id="IPR029044">
    <property type="entry name" value="Nucleotide-diphossugar_trans"/>
</dbReference>
<dbReference type="Pfam" id="PF00535">
    <property type="entry name" value="Glycos_transf_2"/>
    <property type="match status" value="1"/>
</dbReference>
<dbReference type="InterPro" id="IPR011990">
    <property type="entry name" value="TPR-like_helical_dom_sf"/>
</dbReference>
<dbReference type="SUPFAM" id="SSF53448">
    <property type="entry name" value="Nucleotide-diphospho-sugar transferases"/>
    <property type="match status" value="1"/>
</dbReference>
<dbReference type="SMART" id="SM00028">
    <property type="entry name" value="TPR"/>
    <property type="match status" value="3"/>
</dbReference>
<evidence type="ECO:0000259" key="2">
    <source>
        <dbReference type="Pfam" id="PF00535"/>
    </source>
</evidence>
<name>A0A398CKX1_9BACL</name>
<dbReference type="Gene3D" id="3.90.550.10">
    <property type="entry name" value="Spore Coat Polysaccharide Biosynthesis Protein SpsA, Chain A"/>
    <property type="match status" value="1"/>
</dbReference>
<feature type="repeat" description="TPR" evidence="1">
    <location>
        <begin position="402"/>
        <end position="435"/>
    </location>
</feature>
<dbReference type="PANTHER" id="PTHR43630">
    <property type="entry name" value="POLY-BETA-1,6-N-ACETYL-D-GLUCOSAMINE SYNTHASE"/>
    <property type="match status" value="1"/>
</dbReference>
<dbReference type="Pfam" id="PF00515">
    <property type="entry name" value="TPR_1"/>
    <property type="match status" value="1"/>
</dbReference>
<comment type="caution">
    <text evidence="3">The sequence shown here is derived from an EMBL/GenBank/DDBJ whole genome shotgun (WGS) entry which is preliminary data.</text>
</comment>
<dbReference type="SUPFAM" id="SSF48452">
    <property type="entry name" value="TPR-like"/>
    <property type="match status" value="1"/>
</dbReference>
<gene>
    <name evidence="3" type="ORF">D3H35_19510</name>
</gene>
<dbReference type="CDD" id="cd02511">
    <property type="entry name" value="Beta4Glucosyltransferase"/>
    <property type="match status" value="1"/>
</dbReference>
<feature type="domain" description="Glycosyltransferase 2-like" evidence="2">
    <location>
        <begin position="136"/>
        <end position="259"/>
    </location>
</feature>
<dbReference type="EMBL" id="QXJM01000039">
    <property type="protein sequence ID" value="RIE02822.1"/>
    <property type="molecule type" value="Genomic_DNA"/>
</dbReference>
<dbReference type="AlphaFoldDB" id="A0A398CKX1"/>
<organism evidence="3 4">
    <name type="scientific">Cohnella faecalis</name>
    <dbReference type="NCBI Taxonomy" id="2315694"/>
    <lineage>
        <taxon>Bacteria</taxon>
        <taxon>Bacillati</taxon>
        <taxon>Bacillota</taxon>
        <taxon>Bacilli</taxon>
        <taxon>Bacillales</taxon>
        <taxon>Paenibacillaceae</taxon>
        <taxon>Cohnella</taxon>
    </lineage>
</organism>
<sequence>MRHNYSSATRQQPPLCSNASHLLPVYPPSASVVLECITTTPRLPADSFRCARTRHIYSPTTRRQPPLCSNASHLLPDYPPDSLRYAQMRHKEPPPFLLHSGMQPANPAYVQDVYVFFVFPRAPEVVAVLNKLSLLAVSFNQENTIERCLTSVKFIADELIVVDLGSTDRTKEIALSCGANVLDYSGNGLNSDAHNFGLELATGDWILHTSPDEYLDPQDRYKLRDALYEEDKELMLLPVVLHPSKDGTAAQGREFARTRLFRNGSGFRFTGKIHGMLNFEEKMASAEALNKFGSLAVRIHHAPTTGLLQKHKMKAAKNDPAPSIAKSPFTAYHMACECYRAHLHEEAVQHLNQSIRLFLDLGYRVPPSFLYKLKYHIFARYLTKNDSTRGLQAALRIYPDYAELHYDMGLICMSRQAYDKAVNHFNECLALGERQSEYLVQQGTGSYAAAYNLGLCLEKKGRYDEAVQSYHEAVRMRHSYSPPLHALNRVADKHRIDVISSLAEDARLSTEQLEALIKAAPVRAKDPLFN</sequence>
<dbReference type="InterPro" id="IPR019734">
    <property type="entry name" value="TPR_rpt"/>
</dbReference>
<evidence type="ECO:0000313" key="3">
    <source>
        <dbReference type="EMBL" id="RIE02822.1"/>
    </source>
</evidence>
<accession>A0A398CKX1</accession>
<evidence type="ECO:0000313" key="4">
    <source>
        <dbReference type="Proteomes" id="UP000266340"/>
    </source>
</evidence>
<dbReference type="Proteomes" id="UP000266340">
    <property type="component" value="Unassembled WGS sequence"/>
</dbReference>
<dbReference type="PANTHER" id="PTHR43630:SF2">
    <property type="entry name" value="GLYCOSYLTRANSFERASE"/>
    <property type="match status" value="1"/>
</dbReference>
<feature type="repeat" description="TPR" evidence="1">
    <location>
        <begin position="447"/>
        <end position="480"/>
    </location>
</feature>
<reference evidence="3 4" key="1">
    <citation type="submission" date="2018-09" db="EMBL/GenBank/DDBJ databases">
        <title>Cohnella cavernae sp. nov., isolated from a karst cave.</title>
        <authorList>
            <person name="Zhu H."/>
        </authorList>
    </citation>
    <scope>NUCLEOTIDE SEQUENCE [LARGE SCALE GENOMIC DNA]</scope>
    <source>
        <strain evidence="3 4">K2E09-144</strain>
    </source>
</reference>
<dbReference type="Gene3D" id="1.25.40.10">
    <property type="entry name" value="Tetratricopeptide repeat domain"/>
    <property type="match status" value="2"/>
</dbReference>